<evidence type="ECO:0000313" key="11">
    <source>
        <dbReference type="Proteomes" id="UP001225356"/>
    </source>
</evidence>
<dbReference type="InterPro" id="IPR009081">
    <property type="entry name" value="PP-bd_ACP"/>
</dbReference>
<name>A0ABT9Q8W5_9ACTN</name>
<protein>
    <submittedName>
        <fullName evidence="10">Amino acid adenylation domain-containing protein</fullName>
    </submittedName>
</protein>
<dbReference type="EMBL" id="JAUSQU010000001">
    <property type="protein sequence ID" value="MDP9842841.1"/>
    <property type="molecule type" value="Genomic_DNA"/>
</dbReference>
<dbReference type="SMART" id="SM01294">
    <property type="entry name" value="PKS_PP_betabranch"/>
    <property type="match status" value="1"/>
</dbReference>
<dbReference type="Pfam" id="PF00501">
    <property type="entry name" value="AMP-binding"/>
    <property type="match status" value="3"/>
</dbReference>
<evidence type="ECO:0000256" key="2">
    <source>
        <dbReference type="ARBA" id="ARBA00022450"/>
    </source>
</evidence>
<keyword evidence="11" id="KW-1185">Reference proteome</keyword>
<dbReference type="Gene3D" id="3.40.50.720">
    <property type="entry name" value="NAD(P)-binding Rossmann-like Domain"/>
    <property type="match status" value="1"/>
</dbReference>
<feature type="domain" description="Ketosynthase family 3 (KS3)" evidence="9">
    <location>
        <begin position="678"/>
        <end position="1092"/>
    </location>
</feature>
<dbReference type="InterPro" id="IPR001242">
    <property type="entry name" value="Condensation_dom"/>
</dbReference>
<dbReference type="InterPro" id="IPR014030">
    <property type="entry name" value="Ketoacyl_synth_N"/>
</dbReference>
<dbReference type="InterPro" id="IPR050091">
    <property type="entry name" value="PKS_NRPS_Biosynth_Enz"/>
</dbReference>
<comment type="cofactor">
    <cofactor evidence="1">
        <name>pantetheine 4'-phosphate</name>
        <dbReference type="ChEBI" id="CHEBI:47942"/>
    </cofactor>
</comment>
<dbReference type="SMART" id="SM00827">
    <property type="entry name" value="PKS_AT"/>
    <property type="match status" value="1"/>
</dbReference>
<dbReference type="SUPFAM" id="SSF55048">
    <property type="entry name" value="Probable ACP-binding domain of malonyl-CoA ACP transacylase"/>
    <property type="match status" value="1"/>
</dbReference>
<organism evidence="10 11">
    <name type="scientific">Streptosporangium lutulentum</name>
    <dbReference type="NCBI Taxonomy" id="1461250"/>
    <lineage>
        <taxon>Bacteria</taxon>
        <taxon>Bacillati</taxon>
        <taxon>Actinomycetota</taxon>
        <taxon>Actinomycetes</taxon>
        <taxon>Streptosporangiales</taxon>
        <taxon>Streptosporangiaceae</taxon>
        <taxon>Streptosporangium</taxon>
    </lineage>
</organism>
<dbReference type="InterPro" id="IPR045851">
    <property type="entry name" value="AMP-bd_C_sf"/>
</dbReference>
<evidence type="ECO:0000256" key="7">
    <source>
        <dbReference type="SAM" id="MobiDB-lite"/>
    </source>
</evidence>
<dbReference type="PROSITE" id="PS00012">
    <property type="entry name" value="PHOSPHOPANTETHEINE"/>
    <property type="match status" value="2"/>
</dbReference>
<dbReference type="PANTHER" id="PTHR43775">
    <property type="entry name" value="FATTY ACID SYNTHASE"/>
    <property type="match status" value="1"/>
</dbReference>
<dbReference type="InterPro" id="IPR014043">
    <property type="entry name" value="Acyl_transferase_dom"/>
</dbReference>
<keyword evidence="3" id="KW-0597">Phosphoprotein</keyword>
<dbReference type="SMART" id="SM00825">
    <property type="entry name" value="PKS_KS"/>
    <property type="match status" value="1"/>
</dbReference>
<comment type="similarity">
    <text evidence="6">In the C-terminal section; belongs to the NRP synthetase family.</text>
</comment>
<dbReference type="CDD" id="cd00833">
    <property type="entry name" value="PKS"/>
    <property type="match status" value="1"/>
</dbReference>
<feature type="domain" description="Carrier" evidence="8">
    <location>
        <begin position="2006"/>
        <end position="2080"/>
    </location>
</feature>
<dbReference type="Gene3D" id="1.10.1200.10">
    <property type="entry name" value="ACP-like"/>
    <property type="match status" value="3"/>
</dbReference>
<dbReference type="InterPro" id="IPR025110">
    <property type="entry name" value="AMP-bd_C"/>
</dbReference>
<dbReference type="InterPro" id="IPR057326">
    <property type="entry name" value="KR_dom"/>
</dbReference>
<dbReference type="Pfam" id="PF00550">
    <property type="entry name" value="PP-binding"/>
    <property type="match status" value="3"/>
</dbReference>
<evidence type="ECO:0000256" key="6">
    <source>
        <dbReference type="ARBA" id="ARBA00029443"/>
    </source>
</evidence>
<dbReference type="InterPro" id="IPR001227">
    <property type="entry name" value="Ac_transferase_dom_sf"/>
</dbReference>
<feature type="compositionally biased region" description="Low complexity" evidence="7">
    <location>
        <begin position="555"/>
        <end position="564"/>
    </location>
</feature>
<feature type="domain" description="Carrier" evidence="8">
    <location>
        <begin position="584"/>
        <end position="661"/>
    </location>
</feature>
<accession>A0ABT9Q8W5</accession>
<dbReference type="InterPro" id="IPR016035">
    <property type="entry name" value="Acyl_Trfase/lysoPLipase"/>
</dbReference>
<dbReference type="CDD" id="cd05930">
    <property type="entry name" value="A_NRPS"/>
    <property type="match status" value="1"/>
</dbReference>
<reference evidence="10 11" key="1">
    <citation type="submission" date="2023-07" db="EMBL/GenBank/DDBJ databases">
        <title>Sequencing the genomes of 1000 actinobacteria strains.</title>
        <authorList>
            <person name="Klenk H.-P."/>
        </authorList>
    </citation>
    <scope>NUCLEOTIDE SEQUENCE [LARGE SCALE GENOMIC DNA]</scope>
    <source>
        <strain evidence="10 11">DSM 46740</strain>
    </source>
</reference>
<dbReference type="SUPFAM" id="SSF56801">
    <property type="entry name" value="Acetyl-CoA synthetase-like"/>
    <property type="match status" value="2"/>
</dbReference>
<evidence type="ECO:0000259" key="9">
    <source>
        <dbReference type="PROSITE" id="PS52004"/>
    </source>
</evidence>
<dbReference type="PROSITE" id="PS00455">
    <property type="entry name" value="AMP_BINDING"/>
    <property type="match status" value="1"/>
</dbReference>
<dbReference type="InterPro" id="IPR032821">
    <property type="entry name" value="PKS_assoc"/>
</dbReference>
<dbReference type="Pfam" id="PF02801">
    <property type="entry name" value="Ketoacyl-synt_C"/>
    <property type="match status" value="1"/>
</dbReference>
<evidence type="ECO:0000256" key="4">
    <source>
        <dbReference type="ARBA" id="ARBA00022679"/>
    </source>
</evidence>
<dbReference type="SUPFAM" id="SSF51735">
    <property type="entry name" value="NAD(P)-binding Rossmann-fold domains"/>
    <property type="match status" value="3"/>
</dbReference>
<dbReference type="Gene3D" id="3.30.300.30">
    <property type="match status" value="2"/>
</dbReference>
<dbReference type="InterPro" id="IPR020845">
    <property type="entry name" value="AMP-binding_CS"/>
</dbReference>
<evidence type="ECO:0000256" key="5">
    <source>
        <dbReference type="ARBA" id="ARBA00023315"/>
    </source>
</evidence>
<dbReference type="InterPro" id="IPR014031">
    <property type="entry name" value="Ketoacyl_synth_C"/>
</dbReference>
<feature type="region of interest" description="Disordered" evidence="7">
    <location>
        <begin position="3080"/>
        <end position="3099"/>
    </location>
</feature>
<evidence type="ECO:0000256" key="1">
    <source>
        <dbReference type="ARBA" id="ARBA00001957"/>
    </source>
</evidence>
<dbReference type="Proteomes" id="UP001225356">
    <property type="component" value="Unassembled WGS sequence"/>
</dbReference>
<comment type="caution">
    <text evidence="10">The sequence shown here is derived from an EMBL/GenBank/DDBJ whole genome shotgun (WGS) entry which is preliminary data.</text>
</comment>
<dbReference type="InterPro" id="IPR016039">
    <property type="entry name" value="Thiolase-like"/>
</dbReference>
<feature type="region of interest" description="Disordered" evidence="7">
    <location>
        <begin position="3038"/>
        <end position="3067"/>
    </location>
</feature>
<dbReference type="InterPro" id="IPR020841">
    <property type="entry name" value="PKS_Beta-ketoAc_synthase_dom"/>
</dbReference>
<feature type="region of interest" description="Disordered" evidence="7">
    <location>
        <begin position="3172"/>
        <end position="3221"/>
    </location>
</feature>
<dbReference type="Gene3D" id="3.40.47.10">
    <property type="match status" value="1"/>
</dbReference>
<proteinExistence type="inferred from homology"/>
<keyword evidence="5" id="KW-0012">Acyltransferase</keyword>
<dbReference type="InterPro" id="IPR006162">
    <property type="entry name" value="Ppantetheine_attach_site"/>
</dbReference>
<feature type="domain" description="Carrier" evidence="8">
    <location>
        <begin position="3098"/>
        <end position="3173"/>
    </location>
</feature>
<dbReference type="SUPFAM" id="SSF53901">
    <property type="entry name" value="Thiolase-like"/>
    <property type="match status" value="1"/>
</dbReference>
<dbReference type="PROSITE" id="PS00606">
    <property type="entry name" value="KS3_1"/>
    <property type="match status" value="1"/>
</dbReference>
<dbReference type="SUPFAM" id="SSF52151">
    <property type="entry name" value="FabD/lysophospholipase-like"/>
    <property type="match status" value="1"/>
</dbReference>
<feature type="region of interest" description="Disordered" evidence="7">
    <location>
        <begin position="555"/>
        <end position="584"/>
    </location>
</feature>
<dbReference type="Gene3D" id="3.40.50.12780">
    <property type="entry name" value="N-terminal domain of ligase-like"/>
    <property type="match status" value="2"/>
</dbReference>
<dbReference type="Gene3D" id="3.30.559.30">
    <property type="entry name" value="Nonribosomal peptide synthetase, condensation domain"/>
    <property type="match status" value="2"/>
</dbReference>
<dbReference type="SMART" id="SM00822">
    <property type="entry name" value="PKS_KR"/>
    <property type="match status" value="1"/>
</dbReference>
<dbReference type="InterPro" id="IPR016036">
    <property type="entry name" value="Malonyl_transacylase_ACP-bd"/>
</dbReference>
<dbReference type="SUPFAM" id="SSF47336">
    <property type="entry name" value="ACP-like"/>
    <property type="match status" value="3"/>
</dbReference>
<dbReference type="Pfam" id="PF00668">
    <property type="entry name" value="Condensation"/>
    <property type="match status" value="2"/>
</dbReference>
<keyword evidence="2" id="KW-0596">Phosphopantetheine</keyword>
<dbReference type="InterPro" id="IPR013968">
    <property type="entry name" value="PKS_KR"/>
</dbReference>
<sequence>MPGPGDETVLPDVLLGAAEDAPEQVIVHVRGDGSERTVTYRELRDESMRVAGGLLDTGLAPGSVVLLVADRGDDFQPLFWGLLAAGLIPVPLAPDVRRVLPVWEFLHRPPIAVDAATAPLLAELGDGVRLLPLDGLRRGRPPEVLPVRAPEDVAFLQFSSGSTEAPKGVELTHAAVLANLEQIRVAAAITPDDVAASWMPYFHDMGLIGTHLVPLSARLKQVRLEPLSFAKRPALWLEAAARHRATLLSAANFALALVERRVARDTLARLDLTSVRMIVVGAEPISPTVWRAFVRGMRPTGLAAEALQPVYGLAEATLAVTFPPPGEVAEPLVLDRAALGRGRVAFTEPGPHAVELMDVGRPVPGCEVRIVDDEGRSPGGRRVGHIEVRGPQLARGYHRSPEATRDAFTDGWLRTGDMGFLHRGRLCVTGRFKDVVFVNGSTHHASDLEEVAAGTPGLPHGPVAVVGSVDPVSGGERVVVFVAARSPGAGATAGAPGEVAARVGEALGHDDVRVLALPARAFPRTTSGKLRRAVMRERFESGSYAEFEVHRATGAGPAADAPGGSVPVRSADAGGGAAGSPVPRSRRDVESAVLGVWARVLDLPAARIGPHDRFFALGGSSLKAMQVLAAVEDVFGVSLRPSDMRDHDTVAALAGQVLTADGLARGDEPERPGDGRGVPVIAVTAMACRFPGADTPEAFWNHLAEGRDAVTGVPAGRWPDPADADSRWGAFLDDPAAFDAGYFGIGEEEARATDPQARLFLELAHEALERAGYAGPRRRGRRVGVFAAAGESGYRRLLEQAHGETEPPSSALTGNLTGLLAGRVAHCLDLTGPALVVDTACSSALVALHLARRSLQQGECDIAVVGGVHLNLTPDGYASLERSHALSPTGRCRTFSATADGFVPGEGGAAVVLMRLDDAERADDPILAVLRGTAVNNDGHSLSLMAPNPLTQREVIAQAYREAGVDPGSVSYVEAHGTGTPIGDPVEVGSLTHALPPRTDGRPRLLGSVKTNLGHLLNAAGMPGLVKVLLALGHRQLPPSLHHSPLAPDLNPGRSGFAVVSGLREWDVPGPLIAGVNAFGFGGTNAHAILEEPPARRPPPSSVSARPRLLTLSARSAESLRAATADLARHLREHPELDEGDVCAAVATARDEGPHRIAVVADGDLAARLEEAPASRLPGTRPRVVFLLPGQGAQRPGQARALYADAPVFRDVLDEASELAGEVGGRSLSAWCLDPGVLPTELTRTEVAQPLLVAYGVALARQLRAWGIAPDAVAGHSVGEIAAACVAGRLTLADAVRFAAERGRLMRDLCVPGAMAAVRGGEETVAALVADSRGALSVAAINASAQVVVAGTPEAVDRAVRELTAQGVAARRLEVSRAFHSPLMDPALGPLAEAAASLTLHPSVTPLMSTVTAEWQPVLSPEYLREHAARPVRFGAAVERLLDDGYDTFLELGPAPILSGPVRTVAAAHAQGAGAVVLAAGNEDGARGLLETAGRLWQRGVSLDRTALDAGRARLAVPTYPFHRRRYWPASAPRRLLHRFVWDDAPLTVGPEPRTVLLAGPDCPLSRALADRLARRGVAVRREGDPLPEGAPRPDVAVLLPGPATEPDSAAALDTAQLTMVKDLQDLLPRLARDRPRVLVVTEDVHATGVAPERLRPEQAVLIGLALALPEELPGVVVRSVDLSSLDGVAAHLAALDRELAAREGTRDGGAPAGNAGAVAWRAGRRLRRVTEAVAAAPADLPADGVYLITGGAGGMGSALARDLADRGRPTLVLTGRSPRPPAGLLSDLRARGAVAEYRVADVSCEADVDAVLADLPRLDGVFHAAGVVRPGTLRAKSLQEVAEGLAAKTRGGYLLARGLRRHGLRPVVCVAFSSVSSVLPGLAGALGDYAAANAYLDAFAAAERAAGRPWQALNFAAFAGTGLAAKTGVPAGGAVRGPKPLAVATALEALRDACGVEAAQLLIAELEPGSPSRPRAGVGTGAPAVARAPVPVPTARTEGRAEEENSVPAVLRRLVAVALRRGPDDLGDDESLLGLGLDSLTAVDLVKRLERELDRSLPITLFFEHRTLRELAAHLQTGEPHRGDAPRDDREAVADGAPFPLTPVQLAFHTQARLHPDVAAYGYVRQTVTGPLSPELLGRALGHLADRHPMLRLRVRPDDAAPTQIAVPSGHGPVPGWYDVRPLSGAGENREELEALEAALCNRPFDLAEAPVRALLAHTATGIAHLVLVVHHVAADGFSLNLLCEELWTVYTALARGGTPALPPPGTTFSAYAAHVREERSGAAFAEDLAYWRGTLAPGGEPLALPYDGDPRGLPRPPLLAHQVAVGPELSAALRDLAAAHGVSLFHLLLAAYMRCLSRWSGDRRDVTVNVARARRDIRLPGVERIVGPLADTLPVSARVDPDEPAHALAARLLDIWSAGERHARLTSLDLARLLPADGAGPRTAGPASFSFARFPASLDPGCPVDVRPAAAGTASAATRLSLLGWESGGELRFSWNFPSRLFDRTTIERLAREHLAELTAIGLPGNPKETRAEPRVTAPRVGVVARLCARFRATPGEVAVDTGETTVTYAGLDRASAALAARLCAAGVAPGDLVGLLTEPGADTVAGVVGILRAGAGWVPLDATHPPSRLADQLKRSGARALVCHDATRVPATTLAEAASVALVTVGGRMPAPPYDGGAGAQATDPDAFAYVIFTSGSTGRPKAVPITHRSMENYLDWALATFGYHRGDRLAQTASVCFDASVRQLLAPLLVGATVVTVPRHLLRDPEALLDRVERGRISVWSSVPTLWSRLLEAAETRVRSGAPLPDLSGLRWIHVGGEALPAAHVRRWYDLFGPGHRIANLYGPTEATVNATFHVIGTRPADDVLTLPIGRPLTGTRVEVVAPDGRRCAPGEPGELLISGVGLTPGYLGEPELTAAAFTERDGRRWYRSGDRVLRGPDGELEFLGRVDDQVKTRGHRVEPGEIEAVLQTHPAVARAAVVVHDDRLAAFVECRAGASAPEATALRAHLARTLPAYMLPSRIRIVDVLPLTGTGKVDRSGLGVPAPRPATAESAMDTAEGAADRPPAAGIAEGAVHTAEGVADRPPASAGDAPGTSPVTPTELLLARIWSELLDVPRIGRDDDFFALGGDSILVLQVFARLREEIPVLPRPTVVYTHGTLGALAAAVDSASVEDTSPDDAPAGDSTAGDSTEGDGDRRQGGLHPSRADRTGPSPFPLTPSQRGFLLAEAMAPDADPAWLARMRVHGRLDPDLFQRAVDTCVVRHPMLRTVFPAGARPPVQQELPPALRLPVVFETLADPGLLPSRVAEERERHLESWAWPLLRLRLITLAPDEHVLVVHAHHLIGDGYSVALLGGELLAAYDRLLRGGTEPPPLRGTFRDHVALLERATTTPARRARLAAPYRRPVLGRTREGFVPASPYRCTGFTLDANRVAVLRRVAGEAGTTLFVSLLTAYYRTLAAVTGQDDLILGLAVTGRDHALPDAHLVFGPFATAVPLRPGPPHGEGATTRTFAEDLRGVAAEVTAARTEGGEGIHGGGGVPAAARFFFTFLDFSALGPLSGDALTLSWDDTDPELTPPPMGTDTFLAVRPVGTGELRLVLRASAAAFTEADFDAFARALGEELTRAADEAVDPVRPAGAVKAAGTVDAAGALDAALVGYLPAPGHLASLAGSAAVSLPRERLRDLLFPEGRPRLVEEIGTPLGRSGFICLPLFADELPVVPDLAARTAGAVEYAASLGARCVSLAGMIPSLTGYGFDVLRETKTRAAVTTGHAATVVSVVKTVHAALERSRYTLGELTVAVVGLGSIGRASLELLLTLAERPPARLLLCDVAGSAPRLTELAGELVGRDLAGAVEVHESDPELPDVVYESALLVTAVSGGGAPLDVERLRPGAIVVDDSFPHCFDTGKALARMAERRDALTVGGGLLAIRDVERRIAEGLPPAAAAGYAAQPWLPGTIASCRLESLLWAARPGLPLVHGLVDVSPALAYWKEMEAAGVHAGPLHLLGHAVDMAREPADPCSRE</sequence>
<evidence type="ECO:0000313" key="10">
    <source>
        <dbReference type="EMBL" id="MDP9842841.1"/>
    </source>
</evidence>
<dbReference type="Pfam" id="PF13193">
    <property type="entry name" value="AMP-binding_C"/>
    <property type="match status" value="1"/>
</dbReference>
<dbReference type="Pfam" id="PF08659">
    <property type="entry name" value="KR"/>
    <property type="match status" value="1"/>
</dbReference>
<dbReference type="Pfam" id="PF00698">
    <property type="entry name" value="Acyl_transf_1"/>
    <property type="match status" value="1"/>
</dbReference>
<dbReference type="SMART" id="SM00823">
    <property type="entry name" value="PKS_PP"/>
    <property type="match status" value="3"/>
</dbReference>
<dbReference type="PANTHER" id="PTHR43775:SF51">
    <property type="entry name" value="INACTIVE PHENOLPHTHIOCEROL SYNTHESIS POLYKETIDE SYNTHASE TYPE I PKS1-RELATED"/>
    <property type="match status" value="1"/>
</dbReference>
<keyword evidence="4" id="KW-0808">Transferase</keyword>
<dbReference type="InterPro" id="IPR020806">
    <property type="entry name" value="PKS_PP-bd"/>
</dbReference>
<dbReference type="InterPro" id="IPR042099">
    <property type="entry name" value="ANL_N_sf"/>
</dbReference>
<dbReference type="Gene3D" id="3.30.70.3290">
    <property type="match status" value="1"/>
</dbReference>
<dbReference type="Pfam" id="PF16197">
    <property type="entry name" value="KAsynt_C_assoc"/>
    <property type="match status" value="1"/>
</dbReference>
<dbReference type="Gene3D" id="3.30.559.10">
    <property type="entry name" value="Chloramphenicol acetyltransferase-like domain"/>
    <property type="match status" value="2"/>
</dbReference>
<gene>
    <name evidence="10" type="ORF">J2853_002052</name>
</gene>
<dbReference type="InterPro" id="IPR036736">
    <property type="entry name" value="ACP-like_sf"/>
</dbReference>
<evidence type="ECO:0000256" key="3">
    <source>
        <dbReference type="ARBA" id="ARBA00022553"/>
    </source>
</evidence>
<dbReference type="NCBIfam" id="TIGR01733">
    <property type="entry name" value="AA-adenyl-dom"/>
    <property type="match status" value="1"/>
</dbReference>
<evidence type="ECO:0000259" key="8">
    <source>
        <dbReference type="PROSITE" id="PS50075"/>
    </source>
</evidence>
<dbReference type="SUPFAM" id="SSF52777">
    <property type="entry name" value="CoA-dependent acyltransferases"/>
    <property type="match status" value="4"/>
</dbReference>
<dbReference type="Pfam" id="PF00109">
    <property type="entry name" value="ketoacyl-synt"/>
    <property type="match status" value="1"/>
</dbReference>
<dbReference type="PROSITE" id="PS50075">
    <property type="entry name" value="CARRIER"/>
    <property type="match status" value="3"/>
</dbReference>
<dbReference type="InterPro" id="IPR036291">
    <property type="entry name" value="NAD(P)-bd_dom_sf"/>
</dbReference>
<dbReference type="Gene3D" id="3.40.366.10">
    <property type="entry name" value="Malonyl-Coenzyme A Acyl Carrier Protein, domain 2"/>
    <property type="match status" value="1"/>
</dbReference>
<dbReference type="PROSITE" id="PS52004">
    <property type="entry name" value="KS3_2"/>
    <property type="match status" value="1"/>
</dbReference>
<dbReference type="RefSeq" id="WP_307556714.1">
    <property type="nucleotide sequence ID" value="NZ_JAUSQU010000001.1"/>
</dbReference>
<dbReference type="InterPro" id="IPR023213">
    <property type="entry name" value="CAT-like_dom_sf"/>
</dbReference>
<dbReference type="InterPro" id="IPR018201">
    <property type="entry name" value="Ketoacyl_synth_AS"/>
</dbReference>
<dbReference type="InterPro" id="IPR010071">
    <property type="entry name" value="AA_adenyl_dom"/>
</dbReference>
<dbReference type="InterPro" id="IPR000873">
    <property type="entry name" value="AMP-dep_synth/lig_dom"/>
</dbReference>
<feature type="compositionally biased region" description="Basic and acidic residues" evidence="7">
    <location>
        <begin position="3196"/>
        <end position="3211"/>
    </location>
</feature>